<gene>
    <name evidence="2" type="ORF">NTEN_LOCUS24209</name>
</gene>
<proteinExistence type="predicted"/>
<evidence type="ECO:0000256" key="1">
    <source>
        <dbReference type="SAM" id="MobiDB-lite"/>
    </source>
</evidence>
<evidence type="ECO:0000313" key="3">
    <source>
        <dbReference type="Proteomes" id="UP000479000"/>
    </source>
</evidence>
<evidence type="ECO:0000313" key="2">
    <source>
        <dbReference type="EMBL" id="CAB0020637.1"/>
    </source>
</evidence>
<dbReference type="AlphaFoldDB" id="A0A6H5HRC7"/>
<feature type="compositionally biased region" description="Low complexity" evidence="1">
    <location>
        <begin position="167"/>
        <end position="178"/>
    </location>
</feature>
<name>A0A6H5HRC7_9HEMI</name>
<accession>A0A6H5HRC7</accession>
<dbReference type="Proteomes" id="UP000479000">
    <property type="component" value="Unassembled WGS sequence"/>
</dbReference>
<sequence>MTNQPISNEVIAASSASASDELKYMCRICGESDISIQIYSNLGKLMNLEEKICKGLRLESDFYSSKQIGGIYVIGCLPSVFTNINQSQPSPPTAKWLVFMKVLQSGGPAPQPLAPQSVPLHLAPQSPVPQPPAPQRPAPHPIPQPLAPQPPAPQRPAPQRPAPQPLQPLASQPLAPQT</sequence>
<keyword evidence="3" id="KW-1185">Reference proteome</keyword>
<protein>
    <submittedName>
        <fullName evidence="2">Uncharacterized protein</fullName>
    </submittedName>
</protein>
<dbReference type="EMBL" id="CADCXU010035424">
    <property type="protein sequence ID" value="CAB0020637.1"/>
    <property type="molecule type" value="Genomic_DNA"/>
</dbReference>
<reference evidence="2 3" key="1">
    <citation type="submission" date="2020-02" db="EMBL/GenBank/DDBJ databases">
        <authorList>
            <person name="Ferguson B K."/>
        </authorList>
    </citation>
    <scope>NUCLEOTIDE SEQUENCE [LARGE SCALE GENOMIC DNA]</scope>
</reference>
<feature type="compositionally biased region" description="Pro residues" evidence="1">
    <location>
        <begin position="126"/>
        <end position="166"/>
    </location>
</feature>
<organism evidence="2 3">
    <name type="scientific">Nesidiocoris tenuis</name>
    <dbReference type="NCBI Taxonomy" id="355587"/>
    <lineage>
        <taxon>Eukaryota</taxon>
        <taxon>Metazoa</taxon>
        <taxon>Ecdysozoa</taxon>
        <taxon>Arthropoda</taxon>
        <taxon>Hexapoda</taxon>
        <taxon>Insecta</taxon>
        <taxon>Pterygota</taxon>
        <taxon>Neoptera</taxon>
        <taxon>Paraneoptera</taxon>
        <taxon>Hemiptera</taxon>
        <taxon>Heteroptera</taxon>
        <taxon>Panheteroptera</taxon>
        <taxon>Cimicomorpha</taxon>
        <taxon>Miridae</taxon>
        <taxon>Dicyphina</taxon>
        <taxon>Nesidiocoris</taxon>
    </lineage>
</organism>
<feature type="region of interest" description="Disordered" evidence="1">
    <location>
        <begin position="110"/>
        <end position="178"/>
    </location>
</feature>